<keyword evidence="2" id="KW-1185">Reference proteome</keyword>
<evidence type="ECO:0000313" key="1">
    <source>
        <dbReference type="EMBL" id="WUO51170.1"/>
    </source>
</evidence>
<accession>A0ABZ1RYC3</accession>
<organism evidence="1 2">
    <name type="scientific">Streptomyces goshikiensis</name>
    <dbReference type="NCBI Taxonomy" id="1942"/>
    <lineage>
        <taxon>Bacteria</taxon>
        <taxon>Bacillati</taxon>
        <taxon>Actinomycetota</taxon>
        <taxon>Actinomycetes</taxon>
        <taxon>Kitasatosporales</taxon>
        <taxon>Streptomycetaceae</taxon>
        <taxon>Streptomyces</taxon>
    </lineage>
</organism>
<geneLocation type="plasmid" evidence="1 2">
    <name>unnamed1</name>
</geneLocation>
<dbReference type="Proteomes" id="UP001432075">
    <property type="component" value="Plasmid unnamed1"/>
</dbReference>
<keyword evidence="1" id="KW-0614">Plasmid</keyword>
<name>A0ABZ1RYC3_9ACTN</name>
<dbReference type="InterPro" id="IPR009003">
    <property type="entry name" value="Peptidase_S1_PA"/>
</dbReference>
<dbReference type="SUPFAM" id="SSF69318">
    <property type="entry name" value="Integrin alpha N-terminal domain"/>
    <property type="match status" value="1"/>
</dbReference>
<protein>
    <recommendedName>
        <fullName evidence="3">Peptidase S1 domain-containing protein</fullName>
    </recommendedName>
</protein>
<sequence length="512" mass="54752">MVGTFFYKGRPLNGDDTSCTGSVVRSKGKSLVLTAGHCGIGIKNATQKIFVPQYRYGLDSASQPAGVFPVTDVYLDERYESNTKGPTSDLDSAFATVGPNSKGLLEDITGGLTFTQASSYEHTVTVVGYPGSGKDNPSHQAITCTVPTKRLYWFRQMQMECGGFYGGVSGSPWIKGYDAKTRTGQVIGNLGGYHGGGNDANVDWISYAPLFGKDAQDLYNDANNGIGSGNVKRPNPYQPPADGAVLPGSGETWKHAKQIASGDFSNTGHSDMLVVWTDGEATLYPGDGNGGFRPERQLLAPNAAWKEAATITAGDFTGSNQFDLMVRWNDGRLTLHGDVSSNGLGIGTEMAPAGSIWSHATQIAAGRFNAATYVTDLMVRWSDGELSLYTNVGAGTLGQEHRLKDPSSEWKDATLLTAGQYSGTQKWDLMVRWSSGALNNYVGTTTGGLGAEQPVHGPNKTWTHSVVITTGQYTGDGLTNDLIIRWTDGETTMYRDTRVNSLGSERMLVPPA</sequence>
<proteinExistence type="predicted"/>
<evidence type="ECO:0008006" key="3">
    <source>
        <dbReference type="Google" id="ProtNLM"/>
    </source>
</evidence>
<dbReference type="Gene3D" id="2.40.10.10">
    <property type="entry name" value="Trypsin-like serine proteases"/>
    <property type="match status" value="2"/>
</dbReference>
<gene>
    <name evidence="1" type="ORF">OHU17_35440</name>
</gene>
<dbReference type="RefSeq" id="WP_328777613.1">
    <property type="nucleotide sequence ID" value="NZ_CP108058.1"/>
</dbReference>
<dbReference type="InterPro" id="IPR043504">
    <property type="entry name" value="Peptidase_S1_PA_chymotrypsin"/>
</dbReference>
<dbReference type="InterPro" id="IPR028994">
    <property type="entry name" value="Integrin_alpha_N"/>
</dbReference>
<dbReference type="SUPFAM" id="SSF50494">
    <property type="entry name" value="Trypsin-like serine proteases"/>
    <property type="match status" value="1"/>
</dbReference>
<dbReference type="EMBL" id="CP108058">
    <property type="protein sequence ID" value="WUO51170.1"/>
    <property type="molecule type" value="Genomic_DNA"/>
</dbReference>
<evidence type="ECO:0000313" key="2">
    <source>
        <dbReference type="Proteomes" id="UP001432075"/>
    </source>
</evidence>
<dbReference type="InterPro" id="IPR018114">
    <property type="entry name" value="TRYPSIN_HIS"/>
</dbReference>
<reference evidence="1" key="1">
    <citation type="submission" date="2022-10" db="EMBL/GenBank/DDBJ databases">
        <title>The complete genomes of actinobacterial strains from the NBC collection.</title>
        <authorList>
            <person name="Joergensen T.S."/>
            <person name="Alvarez Arevalo M."/>
            <person name="Sterndorff E.B."/>
            <person name="Faurdal D."/>
            <person name="Vuksanovic O."/>
            <person name="Mourched A.-S."/>
            <person name="Charusanti P."/>
            <person name="Shaw S."/>
            <person name="Blin K."/>
            <person name="Weber T."/>
        </authorList>
    </citation>
    <scope>NUCLEOTIDE SEQUENCE</scope>
    <source>
        <strain evidence="1">NBC_00283</strain>
        <plasmid evidence="1">unnamed1</plasmid>
    </source>
</reference>
<dbReference type="PROSITE" id="PS00134">
    <property type="entry name" value="TRYPSIN_HIS"/>
    <property type="match status" value="1"/>
</dbReference>